<feature type="region of interest" description="Disordered" evidence="1">
    <location>
        <begin position="47"/>
        <end position="74"/>
    </location>
</feature>
<dbReference type="GeneID" id="81458693"/>
<reference evidence="2" key="1">
    <citation type="submission" date="2022-12" db="EMBL/GenBank/DDBJ databases">
        <authorList>
            <person name="Petersen C."/>
        </authorList>
    </citation>
    <scope>NUCLEOTIDE SEQUENCE</scope>
    <source>
        <strain evidence="2">IBT 3081</strain>
    </source>
</reference>
<dbReference type="EMBL" id="JAPZBT010000001">
    <property type="protein sequence ID" value="KAJ5383869.1"/>
    <property type="molecule type" value="Genomic_DNA"/>
</dbReference>
<evidence type="ECO:0000313" key="2">
    <source>
        <dbReference type="EMBL" id="KAJ5383869.1"/>
    </source>
</evidence>
<evidence type="ECO:0000256" key="1">
    <source>
        <dbReference type="SAM" id="MobiDB-lite"/>
    </source>
</evidence>
<gene>
    <name evidence="2" type="ORF">N7517_001780</name>
</gene>
<comment type="caution">
    <text evidence="2">The sequence shown here is derived from an EMBL/GenBank/DDBJ whole genome shotgun (WGS) entry which is preliminary data.</text>
</comment>
<protein>
    <submittedName>
        <fullName evidence="2">Uncharacterized protein</fullName>
    </submittedName>
</protein>
<keyword evidence="3" id="KW-1185">Reference proteome</keyword>
<reference evidence="2" key="2">
    <citation type="journal article" date="2023" name="IMA Fungus">
        <title>Comparative genomic study of the Penicillium genus elucidates a diverse pangenome and 15 lateral gene transfer events.</title>
        <authorList>
            <person name="Petersen C."/>
            <person name="Sorensen T."/>
            <person name="Nielsen M.R."/>
            <person name="Sondergaard T.E."/>
            <person name="Sorensen J.L."/>
            <person name="Fitzpatrick D.A."/>
            <person name="Frisvad J.C."/>
            <person name="Nielsen K.L."/>
        </authorList>
    </citation>
    <scope>NUCLEOTIDE SEQUENCE</scope>
    <source>
        <strain evidence="2">IBT 3081</strain>
    </source>
</reference>
<sequence length="134" mass="14877">MLCYLSANDIDRTGMASHTGWAETSVKAPEKAGQKEQSILNGFFLKSQGDIPKSSTPTSGSQSAKSSFTKSSKVPNKAAMMVGSPISMKMTLSLMKPHWYYRVISRPEGEESEDCPRRRREVILFLKKWASEIA</sequence>
<proteinExistence type="predicted"/>
<name>A0A9W9SUP1_9EURO</name>
<feature type="compositionally biased region" description="Low complexity" evidence="1">
    <location>
        <begin position="59"/>
        <end position="73"/>
    </location>
</feature>
<organism evidence="2 3">
    <name type="scientific">Penicillium concentricum</name>
    <dbReference type="NCBI Taxonomy" id="293559"/>
    <lineage>
        <taxon>Eukaryota</taxon>
        <taxon>Fungi</taxon>
        <taxon>Dikarya</taxon>
        <taxon>Ascomycota</taxon>
        <taxon>Pezizomycotina</taxon>
        <taxon>Eurotiomycetes</taxon>
        <taxon>Eurotiomycetidae</taxon>
        <taxon>Eurotiales</taxon>
        <taxon>Aspergillaceae</taxon>
        <taxon>Penicillium</taxon>
    </lineage>
</organism>
<accession>A0A9W9SUP1</accession>
<dbReference type="AlphaFoldDB" id="A0A9W9SUP1"/>
<dbReference type="Proteomes" id="UP001147752">
    <property type="component" value="Unassembled WGS sequence"/>
</dbReference>
<dbReference type="OrthoDB" id="10627188at2759"/>
<dbReference type="RefSeq" id="XP_056583645.1">
    <property type="nucleotide sequence ID" value="XM_056719510.1"/>
</dbReference>
<evidence type="ECO:0000313" key="3">
    <source>
        <dbReference type="Proteomes" id="UP001147752"/>
    </source>
</evidence>